<name>A0AAF0PUI5_SOLVR</name>
<sequence>TITFPLTVKPRKLPLSSLVYISFPRVDHSINNRATTIYQRASCNEGTEQTSAAQCKSSHCLVLTLIRMKYLNKNQLQNMRREIVPELGGFEAPERQCFMSNNENFIAAQNPRTTAPRQQAQRIHSYGIRKHTTHQKSISFFPFKNKCWFCKLSN</sequence>
<accession>A0AAF0PUI5</accession>
<protein>
    <submittedName>
        <fullName evidence="1">Uncharacterized protein</fullName>
    </submittedName>
</protein>
<dbReference type="Proteomes" id="UP001234989">
    <property type="component" value="Chromosome 1"/>
</dbReference>
<organism evidence="1 2">
    <name type="scientific">Solanum verrucosum</name>
    <dbReference type="NCBI Taxonomy" id="315347"/>
    <lineage>
        <taxon>Eukaryota</taxon>
        <taxon>Viridiplantae</taxon>
        <taxon>Streptophyta</taxon>
        <taxon>Embryophyta</taxon>
        <taxon>Tracheophyta</taxon>
        <taxon>Spermatophyta</taxon>
        <taxon>Magnoliopsida</taxon>
        <taxon>eudicotyledons</taxon>
        <taxon>Gunneridae</taxon>
        <taxon>Pentapetalae</taxon>
        <taxon>asterids</taxon>
        <taxon>lamiids</taxon>
        <taxon>Solanales</taxon>
        <taxon>Solanaceae</taxon>
        <taxon>Solanoideae</taxon>
        <taxon>Solaneae</taxon>
        <taxon>Solanum</taxon>
    </lineage>
</organism>
<dbReference type="EMBL" id="CP133612">
    <property type="protein sequence ID" value="WMV11112.1"/>
    <property type="molecule type" value="Genomic_DNA"/>
</dbReference>
<keyword evidence="2" id="KW-1185">Reference proteome</keyword>
<gene>
    <name evidence="1" type="ORF">MTR67_004497</name>
</gene>
<dbReference type="AlphaFoldDB" id="A0AAF0PUI5"/>
<evidence type="ECO:0000313" key="1">
    <source>
        <dbReference type="EMBL" id="WMV11112.1"/>
    </source>
</evidence>
<evidence type="ECO:0000313" key="2">
    <source>
        <dbReference type="Proteomes" id="UP001234989"/>
    </source>
</evidence>
<feature type="non-terminal residue" evidence="1">
    <location>
        <position position="1"/>
    </location>
</feature>
<reference evidence="1" key="1">
    <citation type="submission" date="2023-08" db="EMBL/GenBank/DDBJ databases">
        <title>A de novo genome assembly of Solanum verrucosum Schlechtendal, a Mexican diploid species geographically isolated from the other diploid A-genome species in potato relatives.</title>
        <authorList>
            <person name="Hosaka K."/>
        </authorList>
    </citation>
    <scope>NUCLEOTIDE SEQUENCE</scope>
    <source>
        <tissue evidence="1">Young leaves</tissue>
    </source>
</reference>
<proteinExistence type="predicted"/>